<dbReference type="Pfam" id="PF01370">
    <property type="entry name" value="Epimerase"/>
    <property type="match status" value="1"/>
</dbReference>
<evidence type="ECO:0000259" key="2">
    <source>
        <dbReference type="Pfam" id="PF01370"/>
    </source>
</evidence>
<evidence type="ECO:0000256" key="1">
    <source>
        <dbReference type="SAM" id="MobiDB-lite"/>
    </source>
</evidence>
<keyword evidence="4" id="KW-1185">Reference proteome</keyword>
<dbReference type="PANTHER" id="PTHR48079:SF6">
    <property type="entry name" value="NAD(P)-BINDING DOMAIN-CONTAINING PROTEIN-RELATED"/>
    <property type="match status" value="1"/>
</dbReference>
<proteinExistence type="predicted"/>
<dbReference type="SUPFAM" id="SSF51735">
    <property type="entry name" value="NAD(P)-binding Rossmann-fold domains"/>
    <property type="match status" value="1"/>
</dbReference>
<reference evidence="3 4" key="1">
    <citation type="submission" date="2024-01" db="EMBL/GenBank/DDBJ databases">
        <title>Genome insights into Plantactinospora veratri sp. nov.</title>
        <authorList>
            <person name="Wang L."/>
        </authorList>
    </citation>
    <scope>NUCLEOTIDE SEQUENCE [LARGE SCALE GENOMIC DNA]</scope>
    <source>
        <strain evidence="3 4">NEAU-FHS4</strain>
    </source>
</reference>
<organism evidence="3 4">
    <name type="scientific">Plantactinospora veratri</name>
    <dbReference type="NCBI Taxonomy" id="1436122"/>
    <lineage>
        <taxon>Bacteria</taxon>
        <taxon>Bacillati</taxon>
        <taxon>Actinomycetota</taxon>
        <taxon>Actinomycetes</taxon>
        <taxon>Micromonosporales</taxon>
        <taxon>Micromonosporaceae</taxon>
        <taxon>Plantactinospora</taxon>
    </lineage>
</organism>
<feature type="region of interest" description="Disordered" evidence="1">
    <location>
        <begin position="327"/>
        <end position="347"/>
    </location>
</feature>
<feature type="compositionally biased region" description="Basic and acidic residues" evidence="1">
    <location>
        <begin position="337"/>
        <end position="347"/>
    </location>
</feature>
<accession>A0ABU7SJ58</accession>
<dbReference type="RefSeq" id="WP_331210228.1">
    <property type="nucleotide sequence ID" value="NZ_JAZGQL010000020.1"/>
</dbReference>
<comment type="caution">
    <text evidence="3">The sequence shown here is derived from an EMBL/GenBank/DDBJ whole genome shotgun (WGS) entry which is preliminary data.</text>
</comment>
<name>A0ABU7SJ58_9ACTN</name>
<protein>
    <submittedName>
        <fullName evidence="3">NAD-dependent epimerase/dehydratase family protein</fullName>
    </submittedName>
</protein>
<dbReference type="InterPro" id="IPR036291">
    <property type="entry name" value="NAD(P)-bd_dom_sf"/>
</dbReference>
<feature type="domain" description="NAD-dependent epimerase/dehydratase" evidence="2">
    <location>
        <begin position="3"/>
        <end position="241"/>
    </location>
</feature>
<dbReference type="Proteomes" id="UP001339911">
    <property type="component" value="Unassembled WGS sequence"/>
</dbReference>
<dbReference type="InterPro" id="IPR001509">
    <property type="entry name" value="Epimerase_deHydtase"/>
</dbReference>
<evidence type="ECO:0000313" key="3">
    <source>
        <dbReference type="EMBL" id="MEE6310001.1"/>
    </source>
</evidence>
<dbReference type="InterPro" id="IPR051783">
    <property type="entry name" value="NAD(P)-dependent_oxidoreduct"/>
</dbReference>
<evidence type="ECO:0000313" key="4">
    <source>
        <dbReference type="Proteomes" id="UP001339911"/>
    </source>
</evidence>
<dbReference type="PANTHER" id="PTHR48079">
    <property type="entry name" value="PROTEIN YEEZ"/>
    <property type="match status" value="1"/>
</dbReference>
<sequence length="347" mass="37717">MRIAITGATGNVGTALLRRLARESDIEVIGIARRCPPPDAGPPYDRVRWHSADLGDPGCLHSLAERLAGVDAVVHLAWQVQPGHHRARLRQTNINGSRHVVNAMLAAGVPKLVYASSVGTYAPGPKDRRVDETWPVTGVGRSGYSVDKAAVEAMLADAERDYPILRVTRLRTALVLQHDAGAEVTRYFLGRFAPVSLLRSGRLPVVPRHRRLRVQVVHADDAAEAYLRALRSDRTGAFNIAAEPVVDGPLVAAELGGWAVPLPLALLRLLARAAWWTRLVPVDEGWLEMGAAVPLLDCSRAEREWGWRPRRDARDALRDLLAGIAAGSGTTSPPLRPTERFAGRQAA</sequence>
<dbReference type="EMBL" id="JAZGQL010000020">
    <property type="protein sequence ID" value="MEE6310001.1"/>
    <property type="molecule type" value="Genomic_DNA"/>
</dbReference>
<gene>
    <name evidence="3" type="ORF">V1634_24515</name>
</gene>
<dbReference type="Gene3D" id="3.40.50.720">
    <property type="entry name" value="NAD(P)-binding Rossmann-like Domain"/>
    <property type="match status" value="1"/>
</dbReference>